<organism evidence="1 2">
    <name type="scientific">Suillus subaureus</name>
    <dbReference type="NCBI Taxonomy" id="48587"/>
    <lineage>
        <taxon>Eukaryota</taxon>
        <taxon>Fungi</taxon>
        <taxon>Dikarya</taxon>
        <taxon>Basidiomycota</taxon>
        <taxon>Agaricomycotina</taxon>
        <taxon>Agaricomycetes</taxon>
        <taxon>Agaricomycetidae</taxon>
        <taxon>Boletales</taxon>
        <taxon>Suillineae</taxon>
        <taxon>Suillaceae</taxon>
        <taxon>Suillus</taxon>
    </lineage>
</organism>
<dbReference type="RefSeq" id="XP_041186262.1">
    <property type="nucleotide sequence ID" value="XM_041331914.1"/>
</dbReference>
<comment type="caution">
    <text evidence="1">The sequence shown here is derived from an EMBL/GenBank/DDBJ whole genome shotgun (WGS) entry which is preliminary data.</text>
</comment>
<reference evidence="1" key="1">
    <citation type="journal article" date="2020" name="New Phytol.">
        <title>Comparative genomics reveals dynamic genome evolution in host specialist ectomycorrhizal fungi.</title>
        <authorList>
            <person name="Lofgren L.A."/>
            <person name="Nguyen N.H."/>
            <person name="Vilgalys R."/>
            <person name="Ruytinx J."/>
            <person name="Liao H.L."/>
            <person name="Branco S."/>
            <person name="Kuo A."/>
            <person name="LaButti K."/>
            <person name="Lipzen A."/>
            <person name="Andreopoulos W."/>
            <person name="Pangilinan J."/>
            <person name="Riley R."/>
            <person name="Hundley H."/>
            <person name="Na H."/>
            <person name="Barry K."/>
            <person name="Grigoriev I.V."/>
            <person name="Stajich J.E."/>
            <person name="Kennedy P.G."/>
        </authorList>
    </citation>
    <scope>NUCLEOTIDE SEQUENCE</scope>
    <source>
        <strain evidence="1">MN1</strain>
    </source>
</reference>
<dbReference type="EMBL" id="JABBWG010000079">
    <property type="protein sequence ID" value="KAG1802419.1"/>
    <property type="molecule type" value="Genomic_DNA"/>
</dbReference>
<dbReference type="GeneID" id="64625931"/>
<sequence>MEEATLGSIYQEILPSELSIDKEVTEENIFGQGSDRLAWFWRVNNANKGQEDAWMDEFYRVNWLKAKARWSRWEKELSQVRHEMGWTINWFKYHQKEWNRRWQQATRPGHQAYAYQQVLMWGRFSQDAEKTFNGCGFVP</sequence>
<gene>
    <name evidence="1" type="ORF">BJ212DRAFT_1285897</name>
</gene>
<evidence type="ECO:0000313" key="1">
    <source>
        <dbReference type="EMBL" id="KAG1802419.1"/>
    </source>
</evidence>
<name>A0A9P7J4A8_9AGAM</name>
<dbReference type="AlphaFoldDB" id="A0A9P7J4A8"/>
<dbReference type="Proteomes" id="UP000807769">
    <property type="component" value="Unassembled WGS sequence"/>
</dbReference>
<evidence type="ECO:0000313" key="2">
    <source>
        <dbReference type="Proteomes" id="UP000807769"/>
    </source>
</evidence>
<accession>A0A9P7J4A8</accession>
<proteinExistence type="predicted"/>
<protein>
    <submittedName>
        <fullName evidence="1">Uncharacterized protein</fullName>
    </submittedName>
</protein>
<keyword evidence="2" id="KW-1185">Reference proteome</keyword>
<dbReference type="OrthoDB" id="3232711at2759"/>